<protein>
    <submittedName>
        <fullName evidence="1">Uncharacterized protein</fullName>
    </submittedName>
</protein>
<name>A0A125Q7U9_9BRAD</name>
<dbReference type="RefSeq" id="WP_066509946.1">
    <property type="nucleotide sequence ID" value="NZ_LNCU01000084.1"/>
</dbReference>
<reference evidence="1 2" key="1">
    <citation type="submission" date="2015-11" db="EMBL/GenBank/DDBJ databases">
        <title>Draft Genome Sequence of the Strain BR 10303 (Bradyrhizobium sp.) isolated from nodules of Centrolobium paraense.</title>
        <authorList>
            <person name="Zelli J.E."/>
            <person name="Simoes-Araujo J.L."/>
            <person name="Barauna A.C."/>
            <person name="Silva K."/>
        </authorList>
    </citation>
    <scope>NUCLEOTIDE SEQUENCE [LARGE SCALE GENOMIC DNA]</scope>
    <source>
        <strain evidence="1 2">BR 10303</strain>
    </source>
</reference>
<accession>A0A125Q7U9</accession>
<sequence>MKKLIYRHRDIEYTLRNIEPDLWAWSFEINGQLRHGTTRARLDLLAQRRVCMLIDRELKNIERTKPSEPD</sequence>
<keyword evidence="2" id="KW-1185">Reference proteome</keyword>
<dbReference type="EMBL" id="LNCU01000084">
    <property type="protein sequence ID" value="KWV52220.1"/>
    <property type="molecule type" value="Genomic_DNA"/>
</dbReference>
<dbReference type="OrthoDB" id="8240797at2"/>
<evidence type="ECO:0000313" key="2">
    <source>
        <dbReference type="Proteomes" id="UP000057737"/>
    </source>
</evidence>
<organism evidence="1 2">
    <name type="scientific">Bradyrhizobium macuxiense</name>
    <dbReference type="NCBI Taxonomy" id="1755647"/>
    <lineage>
        <taxon>Bacteria</taxon>
        <taxon>Pseudomonadati</taxon>
        <taxon>Pseudomonadota</taxon>
        <taxon>Alphaproteobacteria</taxon>
        <taxon>Hyphomicrobiales</taxon>
        <taxon>Nitrobacteraceae</taxon>
        <taxon>Bradyrhizobium</taxon>
    </lineage>
</organism>
<dbReference type="AlphaFoldDB" id="A0A125Q7U9"/>
<comment type="caution">
    <text evidence="1">The sequence shown here is derived from an EMBL/GenBank/DDBJ whole genome shotgun (WGS) entry which is preliminary data.</text>
</comment>
<proteinExistence type="predicted"/>
<gene>
    <name evidence="1" type="ORF">AS156_10840</name>
</gene>
<dbReference type="Proteomes" id="UP000057737">
    <property type="component" value="Unassembled WGS sequence"/>
</dbReference>
<evidence type="ECO:0000313" key="1">
    <source>
        <dbReference type="EMBL" id="KWV52220.1"/>
    </source>
</evidence>